<protein>
    <submittedName>
        <fullName evidence="1">Uncharacterized protein</fullName>
    </submittedName>
</protein>
<dbReference type="Proteomes" id="UP001221757">
    <property type="component" value="Unassembled WGS sequence"/>
</dbReference>
<organism evidence="1 2">
    <name type="scientific">Mycena rosella</name>
    <name type="common">Pink bonnet</name>
    <name type="synonym">Agaricus rosellus</name>
    <dbReference type="NCBI Taxonomy" id="1033263"/>
    <lineage>
        <taxon>Eukaryota</taxon>
        <taxon>Fungi</taxon>
        <taxon>Dikarya</taxon>
        <taxon>Basidiomycota</taxon>
        <taxon>Agaricomycotina</taxon>
        <taxon>Agaricomycetes</taxon>
        <taxon>Agaricomycetidae</taxon>
        <taxon>Agaricales</taxon>
        <taxon>Marasmiineae</taxon>
        <taxon>Mycenaceae</taxon>
        <taxon>Mycena</taxon>
    </lineage>
</organism>
<gene>
    <name evidence="1" type="ORF">B0H17DRAFT_1207336</name>
</gene>
<comment type="caution">
    <text evidence="1">The sequence shown here is derived from an EMBL/GenBank/DDBJ whole genome shotgun (WGS) entry which is preliminary data.</text>
</comment>
<accession>A0AAD7GAM5</accession>
<evidence type="ECO:0000313" key="2">
    <source>
        <dbReference type="Proteomes" id="UP001221757"/>
    </source>
</evidence>
<dbReference type="AlphaFoldDB" id="A0AAD7GAM5"/>
<keyword evidence="2" id="KW-1185">Reference proteome</keyword>
<dbReference type="EMBL" id="JARKIE010000143">
    <property type="protein sequence ID" value="KAJ7676347.1"/>
    <property type="molecule type" value="Genomic_DNA"/>
</dbReference>
<name>A0AAD7GAM5_MYCRO</name>
<proteinExistence type="predicted"/>
<reference evidence="1" key="1">
    <citation type="submission" date="2023-03" db="EMBL/GenBank/DDBJ databases">
        <title>Massive genome expansion in bonnet fungi (Mycena s.s.) driven by repeated elements and novel gene families across ecological guilds.</title>
        <authorList>
            <consortium name="Lawrence Berkeley National Laboratory"/>
            <person name="Harder C.B."/>
            <person name="Miyauchi S."/>
            <person name="Viragh M."/>
            <person name="Kuo A."/>
            <person name="Thoen E."/>
            <person name="Andreopoulos B."/>
            <person name="Lu D."/>
            <person name="Skrede I."/>
            <person name="Drula E."/>
            <person name="Henrissat B."/>
            <person name="Morin E."/>
            <person name="Kohler A."/>
            <person name="Barry K."/>
            <person name="LaButti K."/>
            <person name="Morin E."/>
            <person name="Salamov A."/>
            <person name="Lipzen A."/>
            <person name="Mereny Z."/>
            <person name="Hegedus B."/>
            <person name="Baldrian P."/>
            <person name="Stursova M."/>
            <person name="Weitz H."/>
            <person name="Taylor A."/>
            <person name="Grigoriev I.V."/>
            <person name="Nagy L.G."/>
            <person name="Martin F."/>
            <person name="Kauserud H."/>
        </authorList>
    </citation>
    <scope>NUCLEOTIDE SEQUENCE</scope>
    <source>
        <strain evidence="1">CBHHK067</strain>
    </source>
</reference>
<sequence length="273" mass="30322">MHTSCRAFVLSCSTSSGWRVRRRRAAVIVQGGYKREQAATGADAVKWHGRAIGKGDARRRRGDVGCAAGRGLSLSLLQTLPGAAFQLADVFLPFPFTHSSCTPNCASRRARRRCSPPRCFERLALWHGGGGGTRGLARPQQWLAADKVDAELMSAQQTGWHTAFQLPVLEPFLRTFLSFPSPHPQLRPQLRGGYEELLHATRNDGIQARLRYLNWSGSPLALMWSREMASASLPPPAAMPLVVDKDDRAVRHRTGREDYQDAPLHTLRIYPTF</sequence>
<evidence type="ECO:0000313" key="1">
    <source>
        <dbReference type="EMBL" id="KAJ7676347.1"/>
    </source>
</evidence>